<evidence type="ECO:0000259" key="4">
    <source>
        <dbReference type="Pfam" id="PF00675"/>
    </source>
</evidence>
<dbReference type="InterPro" id="IPR007863">
    <property type="entry name" value="Peptidase_M16_C"/>
</dbReference>
<evidence type="ECO:0000256" key="1">
    <source>
        <dbReference type="ARBA" id="ARBA00001947"/>
    </source>
</evidence>
<dbReference type="EMBL" id="JADKCH010000016">
    <property type="protein sequence ID" value="MBK8573342.1"/>
    <property type="molecule type" value="Genomic_DNA"/>
</dbReference>
<feature type="domain" description="Peptidase M16 C-terminal" evidence="5">
    <location>
        <begin position="174"/>
        <end position="343"/>
    </location>
</feature>
<comment type="caution">
    <text evidence="6">The sequence shown here is derived from an EMBL/GenBank/DDBJ whole genome shotgun (WGS) entry which is preliminary data.</text>
</comment>
<dbReference type="PANTHER" id="PTHR11851:SF49">
    <property type="entry name" value="MITOCHONDRIAL-PROCESSING PEPTIDASE SUBUNIT ALPHA"/>
    <property type="match status" value="1"/>
</dbReference>
<dbReference type="GO" id="GO:0046872">
    <property type="term" value="F:metal ion binding"/>
    <property type="evidence" value="ECO:0007669"/>
    <property type="project" value="InterPro"/>
</dbReference>
<dbReference type="InterPro" id="IPR001431">
    <property type="entry name" value="Pept_M16_Zn_BS"/>
</dbReference>
<organism evidence="6 7">
    <name type="scientific">Candidatus Geothrix odensensis</name>
    <dbReference type="NCBI Taxonomy" id="2954440"/>
    <lineage>
        <taxon>Bacteria</taxon>
        <taxon>Pseudomonadati</taxon>
        <taxon>Acidobacteriota</taxon>
        <taxon>Holophagae</taxon>
        <taxon>Holophagales</taxon>
        <taxon>Holophagaceae</taxon>
        <taxon>Geothrix</taxon>
    </lineage>
</organism>
<feature type="domain" description="Peptidase M16 N-terminal" evidence="4">
    <location>
        <begin position="18"/>
        <end position="162"/>
    </location>
</feature>
<evidence type="ECO:0000313" key="6">
    <source>
        <dbReference type="EMBL" id="MBK8573342.1"/>
    </source>
</evidence>
<dbReference type="Pfam" id="PF00675">
    <property type="entry name" value="Peptidase_M16"/>
    <property type="match status" value="1"/>
</dbReference>
<sequence>MLQSPLCTVTPEGTEILIEPLPHVRSCSVGFWVRRGSRHEGPAEEGLAHFLEHTVFKGTEAYPTPDELAAATDRLGGHVDAFTGKEVACFYGKVLSDQLPELVHLLGELVTAPRFEADELVRERGVILEEIAQSEDQPDDWVSELFYGGFWEGTPLAHPILGRRDQVSGYGPAEARAFFDHTYRAPNLVVAAAGAIETGPFLDLLKPILDRLPKGTAHPAMAGARTRPFLSNVPRKDLQQANLVMGFPAPGHHSPDRAAAHLLSHVLGGGMASRLFMELRERRGLCYQVGSYMSPYADTGALQISASCAPAQLRELVQRTMAECARIRAQGVEADELDRAKLQARTGLVFSQESSSSRMFSLAHQAIHLGELRSLDQQMAEIEAVTPEDLLRVAQDLLDPAQLGVSALGTRRGCDIRPQDLVA</sequence>
<dbReference type="Proteomes" id="UP000709959">
    <property type="component" value="Unassembled WGS sequence"/>
</dbReference>
<accession>A0A936F3A3</accession>
<dbReference type="Pfam" id="PF05193">
    <property type="entry name" value="Peptidase_M16_C"/>
    <property type="match status" value="1"/>
</dbReference>
<comment type="cofactor">
    <cofactor evidence="1">
        <name>Zn(2+)</name>
        <dbReference type="ChEBI" id="CHEBI:29105"/>
    </cofactor>
</comment>
<comment type="similarity">
    <text evidence="2 3">Belongs to the peptidase M16 family.</text>
</comment>
<dbReference type="Gene3D" id="3.30.830.10">
    <property type="entry name" value="Metalloenzyme, LuxS/M16 peptidase-like"/>
    <property type="match status" value="2"/>
</dbReference>
<name>A0A936F3A3_9BACT</name>
<evidence type="ECO:0000313" key="7">
    <source>
        <dbReference type="Proteomes" id="UP000709959"/>
    </source>
</evidence>
<dbReference type="PROSITE" id="PS00143">
    <property type="entry name" value="INSULINASE"/>
    <property type="match status" value="1"/>
</dbReference>
<gene>
    <name evidence="6" type="ORF">IPN91_12040</name>
</gene>
<dbReference type="PANTHER" id="PTHR11851">
    <property type="entry name" value="METALLOPROTEASE"/>
    <property type="match status" value="1"/>
</dbReference>
<evidence type="ECO:0000259" key="5">
    <source>
        <dbReference type="Pfam" id="PF05193"/>
    </source>
</evidence>
<protein>
    <submittedName>
        <fullName evidence="6">Insulinase family protein</fullName>
    </submittedName>
</protein>
<evidence type="ECO:0000256" key="2">
    <source>
        <dbReference type="ARBA" id="ARBA00007261"/>
    </source>
</evidence>
<dbReference type="GO" id="GO:0006508">
    <property type="term" value="P:proteolysis"/>
    <property type="evidence" value="ECO:0007669"/>
    <property type="project" value="InterPro"/>
</dbReference>
<dbReference type="SUPFAM" id="SSF63411">
    <property type="entry name" value="LuxS/MPP-like metallohydrolase"/>
    <property type="match status" value="2"/>
</dbReference>
<dbReference type="InterPro" id="IPR011765">
    <property type="entry name" value="Pept_M16_N"/>
</dbReference>
<dbReference type="InterPro" id="IPR050361">
    <property type="entry name" value="MPP/UQCRC_Complex"/>
</dbReference>
<dbReference type="AlphaFoldDB" id="A0A936F3A3"/>
<evidence type="ECO:0000256" key="3">
    <source>
        <dbReference type="RuleBase" id="RU004447"/>
    </source>
</evidence>
<dbReference type="GO" id="GO:0004222">
    <property type="term" value="F:metalloendopeptidase activity"/>
    <property type="evidence" value="ECO:0007669"/>
    <property type="project" value="InterPro"/>
</dbReference>
<proteinExistence type="inferred from homology"/>
<reference evidence="6 7" key="1">
    <citation type="submission" date="2020-10" db="EMBL/GenBank/DDBJ databases">
        <title>Connecting structure to function with the recovery of over 1000 high-quality activated sludge metagenome-assembled genomes encoding full-length rRNA genes using long-read sequencing.</title>
        <authorList>
            <person name="Singleton C.M."/>
            <person name="Petriglieri F."/>
            <person name="Kristensen J.M."/>
            <person name="Kirkegaard R.H."/>
            <person name="Michaelsen T.Y."/>
            <person name="Andersen M.H."/>
            <person name="Karst S.M."/>
            <person name="Dueholm M.S."/>
            <person name="Nielsen P.H."/>
            <person name="Albertsen M."/>
        </authorList>
    </citation>
    <scope>NUCLEOTIDE SEQUENCE [LARGE SCALE GENOMIC DNA]</scope>
    <source>
        <strain evidence="6">OdNE_18-Q3-R46-58_MAXAC.008</strain>
    </source>
</reference>
<dbReference type="InterPro" id="IPR011249">
    <property type="entry name" value="Metalloenz_LuxS/M16"/>
</dbReference>